<dbReference type="RefSeq" id="WP_067857493.1">
    <property type="nucleotide sequence ID" value="NZ_CP011502.1"/>
</dbReference>
<name>A0A0U4C1I5_9ACTN</name>
<dbReference type="PATRIC" id="fig|2041.4.peg.1890"/>
<accession>A0A0U4C1I5</accession>
<dbReference type="OrthoDB" id="885299at2"/>
<organism evidence="2 3">
    <name type="scientific">Aeromicrobium erythreum</name>
    <dbReference type="NCBI Taxonomy" id="2041"/>
    <lineage>
        <taxon>Bacteria</taxon>
        <taxon>Bacillati</taxon>
        <taxon>Actinomycetota</taxon>
        <taxon>Actinomycetes</taxon>
        <taxon>Propionibacteriales</taxon>
        <taxon>Nocardioidaceae</taxon>
        <taxon>Aeromicrobium</taxon>
    </lineage>
</organism>
<feature type="region of interest" description="Disordered" evidence="1">
    <location>
        <begin position="1"/>
        <end position="24"/>
    </location>
</feature>
<dbReference type="AlphaFoldDB" id="A0A0U4C1I5"/>
<sequence>MTTTPEHARDLSGQASGPQPVTDWTDLGREMWEYLTGRGAAVNYELRDLDVEVPRDTGPDAPRALWRFNGTVRVTTSDDDLPGADPARR</sequence>
<reference evidence="2 3" key="1">
    <citation type="journal article" date="1991" name="Int. J. Syst. Bacteriol.">
        <title>Description of the erythromycin-producing bacterium Arthrobacter sp. strain NRRL B-3381 as Aeromicrobium erythreum gen. nov., sp. nov.</title>
        <authorList>
            <person name="Miller E.S."/>
            <person name="Woese C.R."/>
            <person name="Brenner S."/>
        </authorList>
    </citation>
    <scope>NUCLEOTIDE SEQUENCE [LARGE SCALE GENOMIC DNA]</scope>
    <source>
        <strain evidence="2 3">AR18</strain>
    </source>
</reference>
<keyword evidence="3" id="KW-1185">Reference proteome</keyword>
<gene>
    <name evidence="2" type="ORF">AERYTH_09030</name>
</gene>
<dbReference type="Proteomes" id="UP000067689">
    <property type="component" value="Chromosome"/>
</dbReference>
<feature type="compositionally biased region" description="Basic and acidic residues" evidence="1">
    <location>
        <begin position="1"/>
        <end position="10"/>
    </location>
</feature>
<proteinExistence type="predicted"/>
<evidence type="ECO:0000313" key="3">
    <source>
        <dbReference type="Proteomes" id="UP000067689"/>
    </source>
</evidence>
<evidence type="ECO:0000256" key="1">
    <source>
        <dbReference type="SAM" id="MobiDB-lite"/>
    </source>
</evidence>
<dbReference type="KEGG" id="aer:AERYTH_09030"/>
<protein>
    <submittedName>
        <fullName evidence="2">Uncharacterized protein</fullName>
    </submittedName>
</protein>
<dbReference type="STRING" id="2041.AERYTH_09030"/>
<dbReference type="EMBL" id="CP011502">
    <property type="protein sequence ID" value="ALX04831.1"/>
    <property type="molecule type" value="Genomic_DNA"/>
</dbReference>
<evidence type="ECO:0000313" key="2">
    <source>
        <dbReference type="EMBL" id="ALX04831.1"/>
    </source>
</evidence>